<dbReference type="Pfam" id="PF00022">
    <property type="entry name" value="Actin"/>
    <property type="match status" value="1"/>
</dbReference>
<protein>
    <submittedName>
        <fullName evidence="1">Actin domain-containing protein</fullName>
    </submittedName>
</protein>
<dbReference type="AlphaFoldDB" id="A0A9Q0R577"/>
<dbReference type="OMA" id="VCEIGDQ"/>
<gene>
    <name evidence="1" type="ORF">M0811_13520</name>
</gene>
<dbReference type="EMBL" id="JAPDFW010000141">
    <property type="protein sequence ID" value="KAJ5066494.1"/>
    <property type="molecule type" value="Genomic_DNA"/>
</dbReference>
<proteinExistence type="predicted"/>
<accession>A0A9Q0R577</accession>
<dbReference type="SUPFAM" id="SSF53067">
    <property type="entry name" value="Actin-like ATPase domain"/>
    <property type="match status" value="2"/>
</dbReference>
<reference evidence="1" key="1">
    <citation type="submission" date="2022-10" db="EMBL/GenBank/DDBJ databases">
        <title>Novel sulphate-reducing endosymbionts in the free-living metamonad Anaeramoeba.</title>
        <authorList>
            <person name="Jerlstrom-Hultqvist J."/>
            <person name="Cepicka I."/>
            <person name="Gallot-Lavallee L."/>
            <person name="Salas-Leiva D."/>
            <person name="Curtis B.A."/>
            <person name="Zahonova K."/>
            <person name="Pipaliya S."/>
            <person name="Dacks J."/>
            <person name="Roger A.J."/>
        </authorList>
    </citation>
    <scope>NUCLEOTIDE SEQUENCE</scope>
    <source>
        <strain evidence="1">BMAN</strain>
    </source>
</reference>
<sequence>MFETFNVPAFYLANSSILSLFASGRKTGIVCEIGDQLTSVVPIYEGIDLENLTITNKLGGKDITNYLMKLLNEKGYSFTTSAEREIVRDIKEKLLVILH</sequence>
<dbReference type="Gene3D" id="3.90.640.10">
    <property type="entry name" value="Actin, Chain A, domain 4"/>
    <property type="match status" value="1"/>
</dbReference>
<dbReference type="InterPro" id="IPR004000">
    <property type="entry name" value="Actin"/>
</dbReference>
<dbReference type="PANTHER" id="PTHR11937">
    <property type="entry name" value="ACTIN"/>
    <property type="match status" value="1"/>
</dbReference>
<comment type="caution">
    <text evidence="1">The sequence shown here is derived from an EMBL/GenBank/DDBJ whole genome shotgun (WGS) entry which is preliminary data.</text>
</comment>
<evidence type="ECO:0000313" key="1">
    <source>
        <dbReference type="EMBL" id="KAJ5066494.1"/>
    </source>
</evidence>
<dbReference type="Proteomes" id="UP001149090">
    <property type="component" value="Unassembled WGS sequence"/>
</dbReference>
<dbReference type="Gene3D" id="3.30.420.40">
    <property type="match status" value="1"/>
</dbReference>
<keyword evidence="2" id="KW-1185">Reference proteome</keyword>
<organism evidence="1 2">
    <name type="scientific">Anaeramoeba ignava</name>
    <name type="common">Anaerobic marine amoeba</name>
    <dbReference type="NCBI Taxonomy" id="1746090"/>
    <lineage>
        <taxon>Eukaryota</taxon>
        <taxon>Metamonada</taxon>
        <taxon>Anaeramoebidae</taxon>
        <taxon>Anaeramoeba</taxon>
    </lineage>
</organism>
<evidence type="ECO:0000313" key="2">
    <source>
        <dbReference type="Proteomes" id="UP001149090"/>
    </source>
</evidence>
<dbReference type="OrthoDB" id="5132116at2759"/>
<dbReference type="InterPro" id="IPR043129">
    <property type="entry name" value="ATPase_NBD"/>
</dbReference>
<name>A0A9Q0R577_ANAIG</name>